<dbReference type="NCBIfam" id="NF005589">
    <property type="entry name" value="PRK07314.1"/>
    <property type="match status" value="1"/>
</dbReference>
<feature type="active site" description="For beta-ketoacyl synthase activity" evidence="9">
    <location>
        <position position="193"/>
    </location>
</feature>
<sequence length="445" mass="47875">MESFILMRHLCLKTCRPSRLKFSSASSVQRRVVVTGFGVVSPLGVGVETNWKRLLNGEIGITKIEDKFYDDIPCKIAACVPQNEFEVEKRFSKSEIRTLSLSTLYALTAAEEALSCAKWKPKTESERIATGVAIGSGMVDLTDIVTNGVSLRENGYKRVSPHFITRILVNMPAGNVSIRHGLKGPNHSVSTACTTGLHAIGDSYNFIKRGAASVMLCGGTEAAITPLSLAAFCRIRALCCDSNETPEKASRPFDETRNGFVMGEGCALLVLEDLEHALRRNANIFAEVLGYGVSGDANHITAPNEDGTGAQQCMNFALRDAGICLTDVSHINCHATSTPLGDAAEVSAIRKLFGSHFTNIFLASCKGQIGHLLGAAGSIEAMFTVLSCFHSKIPPTANLNKCLDSNVAVYSTEQCWKSNSRRIAVKNSFGFGGTNASVVFSNFTE</sequence>
<gene>
    <name evidence="12" type="ORF">B4U80_03708</name>
</gene>
<evidence type="ECO:0000259" key="11">
    <source>
        <dbReference type="PROSITE" id="PS52004"/>
    </source>
</evidence>
<dbReference type="SMART" id="SM00825">
    <property type="entry name" value="PKS_KS"/>
    <property type="match status" value="1"/>
</dbReference>
<evidence type="ECO:0000256" key="9">
    <source>
        <dbReference type="PIRSR" id="PIRSR000447-1"/>
    </source>
</evidence>
<proteinExistence type="inferred from homology"/>
<dbReference type="NCBIfam" id="TIGR03150">
    <property type="entry name" value="fabF"/>
    <property type="match status" value="1"/>
</dbReference>
<evidence type="ECO:0000313" key="12">
    <source>
        <dbReference type="EMBL" id="RWS22790.1"/>
    </source>
</evidence>
<evidence type="ECO:0000256" key="2">
    <source>
        <dbReference type="ARBA" id="ARBA00022516"/>
    </source>
</evidence>
<dbReference type="InterPro" id="IPR020841">
    <property type="entry name" value="PKS_Beta-ketoAc_synthase_dom"/>
</dbReference>
<dbReference type="OrthoDB" id="5334845at2759"/>
<dbReference type="STRING" id="299467.A0A443S5H9"/>
<dbReference type="InterPro" id="IPR014030">
    <property type="entry name" value="Ketoacyl_synth_N"/>
</dbReference>
<dbReference type="Pfam" id="PF00109">
    <property type="entry name" value="ketoacyl-synt"/>
    <property type="match status" value="1"/>
</dbReference>
<evidence type="ECO:0000256" key="8">
    <source>
        <dbReference type="PIRNR" id="PIRNR000447"/>
    </source>
</evidence>
<dbReference type="GO" id="GO:0005739">
    <property type="term" value="C:mitochondrion"/>
    <property type="evidence" value="ECO:0007669"/>
    <property type="project" value="TreeGrafter"/>
</dbReference>
<evidence type="ECO:0000256" key="4">
    <source>
        <dbReference type="ARBA" id="ARBA00022832"/>
    </source>
</evidence>
<dbReference type="PROSITE" id="PS52004">
    <property type="entry name" value="KS3_2"/>
    <property type="match status" value="1"/>
</dbReference>
<dbReference type="InterPro" id="IPR000794">
    <property type="entry name" value="Beta-ketoacyl_synthase"/>
</dbReference>
<keyword evidence="6 8" id="KW-0275">Fatty acid biosynthesis</keyword>
<comment type="caution">
    <text evidence="12">The sequence shown here is derived from an EMBL/GenBank/DDBJ whole genome shotgun (WGS) entry which is preliminary data.</text>
</comment>
<dbReference type="PANTHER" id="PTHR11712:SF336">
    <property type="entry name" value="3-OXOACYL-[ACYL-CARRIER-PROTEIN] SYNTHASE, MITOCHONDRIAL"/>
    <property type="match status" value="1"/>
</dbReference>
<dbReference type="FunFam" id="3.40.47.10:FF:000009">
    <property type="entry name" value="3-oxoacyl-[acyl-carrier-protein] synthase 2"/>
    <property type="match status" value="1"/>
</dbReference>
<organism evidence="12 13">
    <name type="scientific">Leptotrombidium deliense</name>
    <dbReference type="NCBI Taxonomy" id="299467"/>
    <lineage>
        <taxon>Eukaryota</taxon>
        <taxon>Metazoa</taxon>
        <taxon>Ecdysozoa</taxon>
        <taxon>Arthropoda</taxon>
        <taxon>Chelicerata</taxon>
        <taxon>Arachnida</taxon>
        <taxon>Acari</taxon>
        <taxon>Acariformes</taxon>
        <taxon>Trombidiformes</taxon>
        <taxon>Prostigmata</taxon>
        <taxon>Anystina</taxon>
        <taxon>Parasitengona</taxon>
        <taxon>Trombiculoidea</taxon>
        <taxon>Trombiculidae</taxon>
        <taxon>Leptotrombidium</taxon>
    </lineage>
</organism>
<dbReference type="Pfam" id="PF02801">
    <property type="entry name" value="Ketoacyl-synt_C"/>
    <property type="match status" value="1"/>
</dbReference>
<feature type="domain" description="Ketosynthase family 3 (KS3)" evidence="11">
    <location>
        <begin position="29"/>
        <end position="442"/>
    </location>
</feature>
<dbReference type="PROSITE" id="PS00606">
    <property type="entry name" value="KS3_1"/>
    <property type="match status" value="1"/>
</dbReference>
<evidence type="ECO:0000256" key="7">
    <source>
        <dbReference type="ARBA" id="ARBA00023315"/>
    </source>
</evidence>
<evidence type="ECO:0000256" key="6">
    <source>
        <dbReference type="ARBA" id="ARBA00023160"/>
    </source>
</evidence>
<evidence type="ECO:0000313" key="13">
    <source>
        <dbReference type="Proteomes" id="UP000288716"/>
    </source>
</evidence>
<keyword evidence="3 8" id="KW-0808">Transferase</keyword>
<name>A0A443S5H9_9ACAR</name>
<evidence type="ECO:0000256" key="5">
    <source>
        <dbReference type="ARBA" id="ARBA00023098"/>
    </source>
</evidence>
<dbReference type="Proteomes" id="UP000288716">
    <property type="component" value="Unassembled WGS sequence"/>
</dbReference>
<dbReference type="SUPFAM" id="SSF53901">
    <property type="entry name" value="Thiolase-like"/>
    <property type="match status" value="2"/>
</dbReference>
<keyword evidence="7" id="KW-0012">Acyltransferase</keyword>
<evidence type="ECO:0000256" key="1">
    <source>
        <dbReference type="ARBA" id="ARBA00008467"/>
    </source>
</evidence>
<keyword evidence="13" id="KW-1185">Reference proteome</keyword>
<evidence type="ECO:0000256" key="10">
    <source>
        <dbReference type="RuleBase" id="RU003694"/>
    </source>
</evidence>
<dbReference type="PANTHER" id="PTHR11712">
    <property type="entry name" value="POLYKETIDE SYNTHASE-RELATED"/>
    <property type="match status" value="1"/>
</dbReference>
<dbReference type="InterPro" id="IPR018201">
    <property type="entry name" value="Ketoacyl_synth_AS"/>
</dbReference>
<dbReference type="AlphaFoldDB" id="A0A443S5H9"/>
<dbReference type="InterPro" id="IPR016039">
    <property type="entry name" value="Thiolase-like"/>
</dbReference>
<accession>A0A443S5H9</accession>
<dbReference type="CDD" id="cd00834">
    <property type="entry name" value="KAS_I_II"/>
    <property type="match status" value="1"/>
</dbReference>
<dbReference type="EMBL" id="NCKV01007910">
    <property type="protein sequence ID" value="RWS22790.1"/>
    <property type="molecule type" value="Genomic_DNA"/>
</dbReference>
<dbReference type="InterPro" id="IPR017568">
    <property type="entry name" value="3-oxoacyl-ACP_synth-2"/>
</dbReference>
<keyword evidence="2 8" id="KW-0444">Lipid biosynthesis</keyword>
<comment type="similarity">
    <text evidence="1 8 10">Belongs to the thiolase-like superfamily. Beta-ketoacyl-ACP synthases family.</text>
</comment>
<dbReference type="VEuPathDB" id="VectorBase:LDEU009251"/>
<dbReference type="InterPro" id="IPR014031">
    <property type="entry name" value="Ketoacyl_synth_C"/>
</dbReference>
<reference evidence="12 13" key="1">
    <citation type="journal article" date="2018" name="Gigascience">
        <title>Genomes of trombidid mites reveal novel predicted allergens and laterally-transferred genes associated with secondary metabolism.</title>
        <authorList>
            <person name="Dong X."/>
            <person name="Chaisiri K."/>
            <person name="Xia D."/>
            <person name="Armstrong S.D."/>
            <person name="Fang Y."/>
            <person name="Donnelly M.J."/>
            <person name="Kadowaki T."/>
            <person name="McGarry J.W."/>
            <person name="Darby A.C."/>
            <person name="Makepeace B.L."/>
        </authorList>
    </citation>
    <scope>NUCLEOTIDE SEQUENCE [LARGE SCALE GENOMIC DNA]</scope>
    <source>
        <strain evidence="12">UoL-UT</strain>
    </source>
</reference>
<dbReference type="PIRSF" id="PIRSF000447">
    <property type="entry name" value="KAS_II"/>
    <property type="match status" value="1"/>
</dbReference>
<evidence type="ECO:0000256" key="3">
    <source>
        <dbReference type="ARBA" id="ARBA00022679"/>
    </source>
</evidence>
<protein>
    <recommendedName>
        <fullName evidence="8">3-oxoacyl-[acyl-carrier-protein] synthase</fullName>
    </recommendedName>
</protein>
<keyword evidence="4" id="KW-0276">Fatty acid metabolism</keyword>
<dbReference type="GO" id="GO:0004315">
    <property type="term" value="F:3-oxoacyl-[acyl-carrier-protein] synthase activity"/>
    <property type="evidence" value="ECO:0007669"/>
    <property type="project" value="InterPro"/>
</dbReference>
<dbReference type="Gene3D" id="3.40.47.10">
    <property type="match status" value="1"/>
</dbReference>
<dbReference type="GO" id="GO:0006633">
    <property type="term" value="P:fatty acid biosynthetic process"/>
    <property type="evidence" value="ECO:0007669"/>
    <property type="project" value="UniProtKB-KW"/>
</dbReference>
<keyword evidence="5" id="KW-0443">Lipid metabolism</keyword>